<keyword evidence="2" id="KW-1133">Transmembrane helix</keyword>
<keyword evidence="2" id="KW-0812">Transmembrane</keyword>
<feature type="transmembrane region" description="Helical" evidence="2">
    <location>
        <begin position="174"/>
        <end position="195"/>
    </location>
</feature>
<evidence type="ECO:0000313" key="3">
    <source>
        <dbReference type="EMBL" id="SFO21662.1"/>
    </source>
</evidence>
<protein>
    <recommendedName>
        <fullName evidence="5">Permease</fullName>
    </recommendedName>
</protein>
<feature type="transmembrane region" description="Helical" evidence="2">
    <location>
        <begin position="130"/>
        <end position="154"/>
    </location>
</feature>
<evidence type="ECO:0008006" key="5">
    <source>
        <dbReference type="Google" id="ProtNLM"/>
    </source>
</evidence>
<evidence type="ECO:0000313" key="4">
    <source>
        <dbReference type="Proteomes" id="UP000183083"/>
    </source>
</evidence>
<gene>
    <name evidence="3" type="ORF">SAMN05444065_109273</name>
</gene>
<dbReference type="Proteomes" id="UP000183083">
    <property type="component" value="Unassembled WGS sequence"/>
</dbReference>
<evidence type="ECO:0000256" key="2">
    <source>
        <dbReference type="SAM" id="Phobius"/>
    </source>
</evidence>
<dbReference type="EMBL" id="FOVV01000009">
    <property type="protein sequence ID" value="SFO21662.1"/>
    <property type="molecule type" value="Genomic_DNA"/>
</dbReference>
<feature type="transmembrane region" description="Helical" evidence="2">
    <location>
        <begin position="56"/>
        <end position="75"/>
    </location>
</feature>
<feature type="compositionally biased region" description="Polar residues" evidence="1">
    <location>
        <begin position="1"/>
        <end position="14"/>
    </location>
</feature>
<feature type="transmembrane region" description="Helical" evidence="2">
    <location>
        <begin position="95"/>
        <end position="118"/>
    </location>
</feature>
<dbReference type="RefSeq" id="WP_074908479.1">
    <property type="nucleotide sequence ID" value="NZ_FOVV01000009.1"/>
</dbReference>
<proteinExistence type="predicted"/>
<accession>A0AB38BVQ5</accession>
<reference evidence="3 4" key="1">
    <citation type="submission" date="2016-10" db="EMBL/GenBank/DDBJ databases">
        <authorList>
            <person name="Varghese N."/>
            <person name="Submissions S."/>
        </authorList>
    </citation>
    <scope>NUCLEOTIDE SEQUENCE [LARGE SCALE GENOMIC DNA]</scope>
    <source>
        <strain evidence="3 4">BS0292</strain>
    </source>
</reference>
<dbReference type="AlphaFoldDB" id="A0AB38BVQ5"/>
<feature type="region of interest" description="Disordered" evidence="1">
    <location>
        <begin position="1"/>
        <end position="32"/>
    </location>
</feature>
<comment type="caution">
    <text evidence="3">The sequence shown here is derived from an EMBL/GenBank/DDBJ whole genome shotgun (WGS) entry which is preliminary data.</text>
</comment>
<evidence type="ECO:0000256" key="1">
    <source>
        <dbReference type="SAM" id="MobiDB-lite"/>
    </source>
</evidence>
<name>A0AB38BVQ5_PSESX</name>
<feature type="compositionally biased region" description="Low complexity" evidence="1">
    <location>
        <begin position="15"/>
        <end position="28"/>
    </location>
</feature>
<keyword evidence="2" id="KW-0472">Membrane</keyword>
<organism evidence="3 4">
    <name type="scientific">Pseudomonas syringae</name>
    <dbReference type="NCBI Taxonomy" id="317"/>
    <lineage>
        <taxon>Bacteria</taxon>
        <taxon>Pseudomonadati</taxon>
        <taxon>Pseudomonadota</taxon>
        <taxon>Gammaproteobacteria</taxon>
        <taxon>Pseudomonadales</taxon>
        <taxon>Pseudomonadaceae</taxon>
        <taxon>Pseudomonas</taxon>
    </lineage>
</organism>
<sequence>MSCTCDQDHQSATPSNASDASQDPQSSQLNPFNEAASVGVDDTAARAKRRSENYRLILAFAVFVGAMSIIATAVYVNPGVYKLDEQTVAFLSQAFNAGVLLTIPFLLGAVGAGTRLLLSEVRIVDKLPLVGGSAFMACFSWISIKSGVLVSLVAPHLAPRGIDMKDALSTPISFYTMSLVAILVGMFSTNLYLFITQRVEQLSKQPPNGK</sequence>